<dbReference type="Proteomes" id="UP001607125">
    <property type="component" value="Unassembled WGS sequence"/>
</dbReference>
<feature type="repeat" description="TPR" evidence="1">
    <location>
        <begin position="385"/>
        <end position="418"/>
    </location>
</feature>
<sequence>MAEFHFIRPWCLLLIVPMLWVFYAFRKAQQTKHTLPIASHLAPYLNADGKDKHWFAPKHLLPGILTLLIVIIAGPTWQPEPDSHAKNQSPLYFVIDLSNSMSESDLAPSRLENSKLKLEQLLTYKTDGAVGAYVYAGSAHLLIPATEDRDVLALYLSSLSTHLIPRQGKNLAAVFEQLQQSHDSKDIPASIIVVTDGLDNSGIHALNQYTDLHQDQILVWKFGYQETLTPPRDVRFLQNTPDDSDIASIQRWIDSFSYFDPQDEDIQWQEAGFYLVLPTLVLSLLWFRRGWSIRWVPSILVGAVYLGAIMPTDGYAADNTSPTCDSLMMRLLMTEDQQGQWFYRQGNYACAAKTFVEPQWKIQALMKNGQWEWALTMLNQQPDSVSKRFNTAMSFLHIQRFRSAEHWFNRVLELNPEHTQAQQNLKLLEEIFDLMADRAQGQGTAGEDMTADVISSLEEDMGIDEPEERSDFINSADLMAEEHLTKIWLEQVKSNPEVFLRNKFAIQLQKQTEVAQ</sequence>
<keyword evidence="5" id="KW-1185">Reference proteome</keyword>
<dbReference type="Pfam" id="PF13519">
    <property type="entry name" value="VWA_2"/>
    <property type="match status" value="1"/>
</dbReference>
<dbReference type="InterPro" id="IPR019734">
    <property type="entry name" value="TPR_rpt"/>
</dbReference>
<dbReference type="PROSITE" id="PS50005">
    <property type="entry name" value="TPR"/>
    <property type="match status" value="1"/>
</dbReference>
<dbReference type="Gene3D" id="3.40.50.410">
    <property type="entry name" value="von Willebrand factor, type A domain"/>
    <property type="match status" value="1"/>
</dbReference>
<gene>
    <name evidence="4" type="ORF">ACGRH2_20135</name>
</gene>
<feature type="domain" description="VWFA" evidence="3">
    <location>
        <begin position="90"/>
        <end position="280"/>
    </location>
</feature>
<organism evidence="4 5">
    <name type="scientific">Vibrio barjaei</name>
    <dbReference type="NCBI Taxonomy" id="1676683"/>
    <lineage>
        <taxon>Bacteria</taxon>
        <taxon>Pseudomonadati</taxon>
        <taxon>Pseudomonadota</taxon>
        <taxon>Gammaproteobacteria</taxon>
        <taxon>Vibrionales</taxon>
        <taxon>Vibrionaceae</taxon>
        <taxon>Vibrio</taxon>
    </lineage>
</organism>
<proteinExistence type="predicted"/>
<comment type="caution">
    <text evidence="4">The sequence shown here is derived from an EMBL/GenBank/DDBJ whole genome shotgun (WGS) entry which is preliminary data.</text>
</comment>
<dbReference type="PANTHER" id="PTHR22550">
    <property type="entry name" value="SPORE GERMINATION PROTEIN"/>
    <property type="match status" value="1"/>
</dbReference>
<keyword evidence="2" id="KW-0812">Transmembrane</keyword>
<keyword evidence="2" id="KW-0472">Membrane</keyword>
<keyword evidence="1" id="KW-0802">TPR repeat</keyword>
<dbReference type="Gene3D" id="1.25.40.10">
    <property type="entry name" value="Tetratricopeptide repeat domain"/>
    <property type="match status" value="1"/>
</dbReference>
<dbReference type="InterPro" id="IPR036465">
    <property type="entry name" value="vWFA_dom_sf"/>
</dbReference>
<protein>
    <submittedName>
        <fullName evidence="4">VWA domain-containing protein</fullName>
    </submittedName>
</protein>
<evidence type="ECO:0000259" key="3">
    <source>
        <dbReference type="PROSITE" id="PS50234"/>
    </source>
</evidence>
<dbReference type="RefSeq" id="WP_394629832.1">
    <property type="nucleotide sequence ID" value="NZ_JBIHSF010000011.1"/>
</dbReference>
<evidence type="ECO:0000256" key="2">
    <source>
        <dbReference type="SAM" id="Phobius"/>
    </source>
</evidence>
<dbReference type="EMBL" id="JBIHSF010000011">
    <property type="protein sequence ID" value="MFH0262701.1"/>
    <property type="molecule type" value="Genomic_DNA"/>
</dbReference>
<dbReference type="InterPro" id="IPR002035">
    <property type="entry name" value="VWF_A"/>
</dbReference>
<dbReference type="PROSITE" id="PS50234">
    <property type="entry name" value="VWFA"/>
    <property type="match status" value="1"/>
</dbReference>
<evidence type="ECO:0000256" key="1">
    <source>
        <dbReference type="PROSITE-ProRule" id="PRU00339"/>
    </source>
</evidence>
<dbReference type="PANTHER" id="PTHR22550:SF14">
    <property type="entry name" value="VWFA DOMAIN-CONTAINING PROTEIN"/>
    <property type="match status" value="1"/>
</dbReference>
<reference evidence="4 5" key="1">
    <citation type="submission" date="2024-10" db="EMBL/GenBank/DDBJ databases">
        <authorList>
            <person name="Yibar A."/>
            <person name="Saticioglu I.B."/>
            <person name="Duman M."/>
            <person name="Ajmi N."/>
            <person name="Gurler F."/>
            <person name="Ay H."/>
            <person name="Onuk E."/>
            <person name="Guler S."/>
            <person name="Romalde J.L."/>
        </authorList>
    </citation>
    <scope>NUCLEOTIDE SEQUENCE [LARGE SCALE GENOMIC DNA]</scope>
    <source>
        <strain evidence="4 5">1-TCBS-B</strain>
    </source>
</reference>
<dbReference type="SUPFAM" id="SSF53300">
    <property type="entry name" value="vWA-like"/>
    <property type="match status" value="1"/>
</dbReference>
<evidence type="ECO:0000313" key="4">
    <source>
        <dbReference type="EMBL" id="MFH0262701.1"/>
    </source>
</evidence>
<evidence type="ECO:0000313" key="5">
    <source>
        <dbReference type="Proteomes" id="UP001607125"/>
    </source>
</evidence>
<name>A0ABW7IMR3_9VIBR</name>
<keyword evidence="2" id="KW-1133">Transmembrane helix</keyword>
<feature type="transmembrane region" description="Helical" evidence="2">
    <location>
        <begin position="60"/>
        <end position="77"/>
    </location>
</feature>
<dbReference type="SUPFAM" id="SSF48452">
    <property type="entry name" value="TPR-like"/>
    <property type="match status" value="1"/>
</dbReference>
<accession>A0ABW7IMR3</accession>
<dbReference type="InterPro" id="IPR011990">
    <property type="entry name" value="TPR-like_helical_dom_sf"/>
</dbReference>
<dbReference type="InterPro" id="IPR050768">
    <property type="entry name" value="UPF0353/GerABKA_families"/>
</dbReference>
<feature type="transmembrane region" description="Helical" evidence="2">
    <location>
        <begin position="6"/>
        <end position="25"/>
    </location>
</feature>